<keyword evidence="1" id="KW-1133">Transmembrane helix</keyword>
<accession>A0AA41RB90</accession>
<dbReference type="Proteomes" id="UP001165427">
    <property type="component" value="Unassembled WGS sequence"/>
</dbReference>
<keyword evidence="4" id="KW-1185">Reference proteome</keyword>
<evidence type="ECO:0000313" key="4">
    <source>
        <dbReference type="Proteomes" id="UP001165427"/>
    </source>
</evidence>
<proteinExistence type="predicted"/>
<feature type="transmembrane region" description="Helical" evidence="1">
    <location>
        <begin position="12"/>
        <end position="30"/>
    </location>
</feature>
<sequence>MATLKTKFSVGLFMIVGITIVIVGVVWLGMSNYLKKGQLCLAYFDESVQGLDRDSAVKYRGVNVGRVHSIDIGADGNLIEVMILIEADVDLEEVLHDIVGQLKSVGITGLMFIELDRRTDGDQLTYPPDGVTPPYPVIATRPSDITKFFQGIDDVFDTLRALDTQAISDELVLAIRKVNHAMESLRLDALLAEIQQTVHNLQRLVQPEKIERLVRSFQQTSDNLSRMAVNADSGIDDIRSAVNRLEHILDSSGPDVQEVTADLRASAAEVKRAMEHLAAVMETTDQSVDMVRRQAIQTLYRIDRAGDNLNRFLDRLSGDPSQLLFSTPQVEKPAAP</sequence>
<dbReference type="PANTHER" id="PTHR33371:SF4">
    <property type="entry name" value="INTERMEMBRANE PHOSPHOLIPID TRANSPORT SYSTEM BINDING PROTEIN MLAD"/>
    <property type="match status" value="1"/>
</dbReference>
<dbReference type="RefSeq" id="WP_246911571.1">
    <property type="nucleotide sequence ID" value="NZ_JALJRB010000019.1"/>
</dbReference>
<dbReference type="EMBL" id="JALJRB010000019">
    <property type="protein sequence ID" value="MCJ8501968.1"/>
    <property type="molecule type" value="Genomic_DNA"/>
</dbReference>
<evidence type="ECO:0000259" key="2">
    <source>
        <dbReference type="Pfam" id="PF02470"/>
    </source>
</evidence>
<reference evidence="3" key="1">
    <citation type="submission" date="2022-04" db="EMBL/GenBank/DDBJ databases">
        <title>Desulfatitalea alkaliphila sp. nov., a novel anaerobic sulfate-reducing bacterium isolated from terrestrial mud volcano, Taman Peninsula, Russia.</title>
        <authorList>
            <person name="Khomyakova M.A."/>
            <person name="Merkel A.Y."/>
            <person name="Slobodkin A.I."/>
        </authorList>
    </citation>
    <scope>NUCLEOTIDE SEQUENCE</scope>
    <source>
        <strain evidence="3">M08but</strain>
    </source>
</reference>
<dbReference type="InterPro" id="IPR003399">
    <property type="entry name" value="Mce/MlaD"/>
</dbReference>
<keyword evidence="1" id="KW-0812">Transmembrane</keyword>
<dbReference type="InterPro" id="IPR052336">
    <property type="entry name" value="MlaD_Phospholipid_Transporter"/>
</dbReference>
<dbReference type="AlphaFoldDB" id="A0AA41RB90"/>
<organism evidence="3 4">
    <name type="scientific">Desulfatitalea alkaliphila</name>
    <dbReference type="NCBI Taxonomy" id="2929485"/>
    <lineage>
        <taxon>Bacteria</taxon>
        <taxon>Pseudomonadati</taxon>
        <taxon>Thermodesulfobacteriota</taxon>
        <taxon>Desulfobacteria</taxon>
        <taxon>Desulfobacterales</taxon>
        <taxon>Desulfosarcinaceae</taxon>
        <taxon>Desulfatitalea</taxon>
    </lineage>
</organism>
<dbReference type="PANTHER" id="PTHR33371">
    <property type="entry name" value="INTERMEMBRANE PHOSPHOLIPID TRANSPORT SYSTEM BINDING PROTEIN MLAD-RELATED"/>
    <property type="match status" value="1"/>
</dbReference>
<keyword evidence="1" id="KW-0472">Membrane</keyword>
<evidence type="ECO:0000256" key="1">
    <source>
        <dbReference type="SAM" id="Phobius"/>
    </source>
</evidence>
<protein>
    <submittedName>
        <fullName evidence="3">MlaD family protein</fullName>
    </submittedName>
</protein>
<dbReference type="Pfam" id="PF02470">
    <property type="entry name" value="MlaD"/>
    <property type="match status" value="1"/>
</dbReference>
<feature type="domain" description="Mce/MlaD" evidence="2">
    <location>
        <begin position="42"/>
        <end position="116"/>
    </location>
</feature>
<evidence type="ECO:0000313" key="3">
    <source>
        <dbReference type="EMBL" id="MCJ8501968.1"/>
    </source>
</evidence>
<gene>
    <name evidence="3" type="ORF">MRX98_15400</name>
</gene>
<comment type="caution">
    <text evidence="3">The sequence shown here is derived from an EMBL/GenBank/DDBJ whole genome shotgun (WGS) entry which is preliminary data.</text>
</comment>
<name>A0AA41RB90_9BACT</name>